<accession>A0A9P9ISS4</accession>
<organism evidence="3 4">
    <name type="scientific">Dactylonectria macrodidyma</name>
    <dbReference type="NCBI Taxonomy" id="307937"/>
    <lineage>
        <taxon>Eukaryota</taxon>
        <taxon>Fungi</taxon>
        <taxon>Dikarya</taxon>
        <taxon>Ascomycota</taxon>
        <taxon>Pezizomycotina</taxon>
        <taxon>Sordariomycetes</taxon>
        <taxon>Hypocreomycetidae</taxon>
        <taxon>Hypocreales</taxon>
        <taxon>Nectriaceae</taxon>
        <taxon>Dactylonectria</taxon>
    </lineage>
</organism>
<evidence type="ECO:0000256" key="1">
    <source>
        <dbReference type="SAM" id="MobiDB-lite"/>
    </source>
</evidence>
<evidence type="ECO:0000313" key="3">
    <source>
        <dbReference type="EMBL" id="KAH7133968.1"/>
    </source>
</evidence>
<dbReference type="OrthoDB" id="422206at2759"/>
<feature type="region of interest" description="Disordered" evidence="1">
    <location>
        <begin position="92"/>
        <end position="123"/>
    </location>
</feature>
<dbReference type="Proteomes" id="UP000738349">
    <property type="component" value="Unassembled WGS sequence"/>
</dbReference>
<reference evidence="3" key="1">
    <citation type="journal article" date="2021" name="Nat. Commun.">
        <title>Genetic determinants of endophytism in the Arabidopsis root mycobiome.</title>
        <authorList>
            <person name="Mesny F."/>
            <person name="Miyauchi S."/>
            <person name="Thiergart T."/>
            <person name="Pickel B."/>
            <person name="Atanasova L."/>
            <person name="Karlsson M."/>
            <person name="Huettel B."/>
            <person name="Barry K.W."/>
            <person name="Haridas S."/>
            <person name="Chen C."/>
            <person name="Bauer D."/>
            <person name="Andreopoulos W."/>
            <person name="Pangilinan J."/>
            <person name="LaButti K."/>
            <person name="Riley R."/>
            <person name="Lipzen A."/>
            <person name="Clum A."/>
            <person name="Drula E."/>
            <person name="Henrissat B."/>
            <person name="Kohler A."/>
            <person name="Grigoriev I.V."/>
            <person name="Martin F.M."/>
            <person name="Hacquard S."/>
        </authorList>
    </citation>
    <scope>NUCLEOTIDE SEQUENCE</scope>
    <source>
        <strain evidence="3">MPI-CAGE-AT-0147</strain>
    </source>
</reference>
<keyword evidence="4" id="KW-1185">Reference proteome</keyword>
<keyword evidence="2" id="KW-1133">Transmembrane helix</keyword>
<dbReference type="EMBL" id="JAGMUV010000014">
    <property type="protein sequence ID" value="KAH7133968.1"/>
    <property type="molecule type" value="Genomic_DNA"/>
</dbReference>
<feature type="compositionally biased region" description="Low complexity" evidence="1">
    <location>
        <begin position="92"/>
        <end position="103"/>
    </location>
</feature>
<name>A0A9P9ISS4_9HYPO</name>
<evidence type="ECO:0000256" key="2">
    <source>
        <dbReference type="SAM" id="Phobius"/>
    </source>
</evidence>
<evidence type="ECO:0000313" key="4">
    <source>
        <dbReference type="Proteomes" id="UP000738349"/>
    </source>
</evidence>
<proteinExistence type="predicted"/>
<gene>
    <name evidence="3" type="ORF">EDB81DRAFT_886778</name>
</gene>
<protein>
    <submittedName>
        <fullName evidence="3">Uncharacterized protein</fullName>
    </submittedName>
</protein>
<feature type="transmembrane region" description="Helical" evidence="2">
    <location>
        <begin position="6"/>
        <end position="27"/>
    </location>
</feature>
<keyword evidence="2" id="KW-0472">Membrane</keyword>
<keyword evidence="2" id="KW-0812">Transmembrane</keyword>
<comment type="caution">
    <text evidence="3">The sequence shown here is derived from an EMBL/GenBank/DDBJ whole genome shotgun (WGS) entry which is preliminary data.</text>
</comment>
<sequence length="123" mass="12973">MARDVAGLYALLGVLGVASLAIIPVILEVLTEFSYPAGSEITSTIAWAGGRLLGDCLILLGDAMKAGANFHHQQTCSANRQFGLLDVRGSLSSHSSVSRSNVSETAPPHHIQYERGRSASPKL</sequence>
<dbReference type="AlphaFoldDB" id="A0A9P9ISS4"/>